<proteinExistence type="predicted"/>
<dbReference type="SUPFAM" id="SSF46955">
    <property type="entry name" value="Putative DNA-binding domain"/>
    <property type="match status" value="1"/>
</dbReference>
<dbReference type="GO" id="GO:0006355">
    <property type="term" value="P:regulation of DNA-templated transcription"/>
    <property type="evidence" value="ECO:0007669"/>
    <property type="project" value="InterPro"/>
</dbReference>
<gene>
    <name evidence="2" type="ORF">LCGC14_1643790</name>
</gene>
<reference evidence="2" key="1">
    <citation type="journal article" date="2015" name="Nature">
        <title>Complex archaea that bridge the gap between prokaryotes and eukaryotes.</title>
        <authorList>
            <person name="Spang A."/>
            <person name="Saw J.H."/>
            <person name="Jorgensen S.L."/>
            <person name="Zaremba-Niedzwiedzka K."/>
            <person name="Martijn J."/>
            <person name="Lind A.E."/>
            <person name="van Eijk R."/>
            <person name="Schleper C."/>
            <person name="Guy L."/>
            <person name="Ettema T.J."/>
        </authorList>
    </citation>
    <scope>NUCLEOTIDE SEQUENCE</scope>
</reference>
<feature type="domain" description="HTH merR-type" evidence="1">
    <location>
        <begin position="1"/>
        <end position="29"/>
    </location>
</feature>
<comment type="caution">
    <text evidence="2">The sequence shown here is derived from an EMBL/GenBank/DDBJ whole genome shotgun (WGS) entry which is preliminary data.</text>
</comment>
<dbReference type="GO" id="GO:0003677">
    <property type="term" value="F:DNA binding"/>
    <property type="evidence" value="ECO:0007669"/>
    <property type="project" value="InterPro"/>
</dbReference>
<dbReference type="Pfam" id="PF13411">
    <property type="entry name" value="MerR_1"/>
    <property type="match status" value="1"/>
</dbReference>
<dbReference type="InterPro" id="IPR009061">
    <property type="entry name" value="DNA-bd_dom_put_sf"/>
</dbReference>
<dbReference type="AlphaFoldDB" id="A0A0F9KYQ7"/>
<protein>
    <recommendedName>
        <fullName evidence="1">HTH merR-type domain-containing protein</fullName>
    </recommendedName>
</protein>
<accession>A0A0F9KYQ7</accession>
<evidence type="ECO:0000313" key="2">
    <source>
        <dbReference type="EMBL" id="KKM20605.1"/>
    </source>
</evidence>
<dbReference type="InterPro" id="IPR000551">
    <property type="entry name" value="MerR-type_HTH_dom"/>
</dbReference>
<dbReference type="EMBL" id="LAZR01013731">
    <property type="protein sequence ID" value="KKM20605.1"/>
    <property type="molecule type" value="Genomic_DNA"/>
</dbReference>
<evidence type="ECO:0000259" key="1">
    <source>
        <dbReference type="Pfam" id="PF13411"/>
    </source>
</evidence>
<organism evidence="2">
    <name type="scientific">marine sediment metagenome</name>
    <dbReference type="NCBI Taxonomy" id="412755"/>
    <lineage>
        <taxon>unclassified sequences</taxon>
        <taxon>metagenomes</taxon>
        <taxon>ecological metagenomes</taxon>
    </lineage>
</organism>
<sequence>MRIHEIAKELGVSRRTVEYYIERGWLPKPCYLDTVVPMRRRVAGRITTVQMNHKVRDIPQTAVNQLKEKLNAE</sequence>
<name>A0A0F9KYQ7_9ZZZZ</name>
<dbReference type="Gene3D" id="1.10.1660.10">
    <property type="match status" value="1"/>
</dbReference>